<evidence type="ECO:0000313" key="2">
    <source>
        <dbReference type="Proteomes" id="UP000799755"/>
    </source>
</evidence>
<keyword evidence="2" id="KW-1185">Reference proteome</keyword>
<proteinExistence type="predicted"/>
<sequence>MDDPQHLSLPYDTRDRIHTWLCGSPEPALAALPNRPPTPPRSPSSQLRKHRRDSSLYDSDMEGSRDGSPKRRRGNDDNIAPAQSVSQVGVGSVLALSERTTLTATGTGGSGVVVDRKRSVSPSRHLTALRTAQPAITLGPITMHKTPLPKDVAVDIGKLRKRLSARHGYIPAGLQEAICRDPVFLPSLDIDPIDEEEFDEADSQNAAELADTLRRVKTIFQNARLCTEYGRDENAWCFDVVYPLLELAIKLHGKDKWRCESVQSQSLSPRYLSSIPDPTHTSPTRMKTLYRKTDFCFSTSRLDPAFASLYDHLERTYPEVSHTTDNFTSRVALFSGIEVKPENGDHKEAELQMGIWMAGSLRKKASLATQAVSGFQPSHASTRSAAEEAGDIAAYPLAAEADATPGVTLNVNTVPPLEPAITIIGHEHKVYYAYLSGSGGDVTILGPDEKLVGLTTRSVQGIFRLVRFYGAVLEYCYGVDEEETEKGVWGTFLGPVLRVLAGNGGGGGG</sequence>
<accession>A0ACB6QN66</accession>
<protein>
    <submittedName>
        <fullName evidence="1">Uncharacterized protein</fullName>
    </submittedName>
</protein>
<reference evidence="1" key="1">
    <citation type="journal article" date="2020" name="Stud. Mycol.">
        <title>101 Dothideomycetes genomes: a test case for predicting lifestyles and emergence of pathogens.</title>
        <authorList>
            <person name="Haridas S."/>
            <person name="Albert R."/>
            <person name="Binder M."/>
            <person name="Bloem J."/>
            <person name="Labutti K."/>
            <person name="Salamov A."/>
            <person name="Andreopoulos B."/>
            <person name="Baker S."/>
            <person name="Barry K."/>
            <person name="Bills G."/>
            <person name="Bluhm B."/>
            <person name="Cannon C."/>
            <person name="Castanera R."/>
            <person name="Culley D."/>
            <person name="Daum C."/>
            <person name="Ezra D."/>
            <person name="Gonzalez J."/>
            <person name="Henrissat B."/>
            <person name="Kuo A."/>
            <person name="Liang C."/>
            <person name="Lipzen A."/>
            <person name="Lutzoni F."/>
            <person name="Magnuson J."/>
            <person name="Mondo S."/>
            <person name="Nolan M."/>
            <person name="Ohm R."/>
            <person name="Pangilinan J."/>
            <person name="Park H.-J."/>
            <person name="Ramirez L."/>
            <person name="Alfaro M."/>
            <person name="Sun H."/>
            <person name="Tritt A."/>
            <person name="Yoshinaga Y."/>
            <person name="Zwiers L.-H."/>
            <person name="Turgeon B."/>
            <person name="Goodwin S."/>
            <person name="Spatafora J."/>
            <person name="Crous P."/>
            <person name="Grigoriev I."/>
        </authorList>
    </citation>
    <scope>NUCLEOTIDE SEQUENCE</scope>
    <source>
        <strain evidence="1">ATCC 200398</strain>
    </source>
</reference>
<gene>
    <name evidence="1" type="ORF">BDR25DRAFT_344352</name>
</gene>
<dbReference type="Proteomes" id="UP000799755">
    <property type="component" value="Unassembled WGS sequence"/>
</dbReference>
<evidence type="ECO:0000313" key="1">
    <source>
        <dbReference type="EMBL" id="KAF2468393.1"/>
    </source>
</evidence>
<comment type="caution">
    <text evidence="1">The sequence shown here is derived from an EMBL/GenBank/DDBJ whole genome shotgun (WGS) entry which is preliminary data.</text>
</comment>
<dbReference type="EMBL" id="MU003516">
    <property type="protein sequence ID" value="KAF2468393.1"/>
    <property type="molecule type" value="Genomic_DNA"/>
</dbReference>
<organism evidence="1 2">
    <name type="scientific">Lindgomyces ingoldianus</name>
    <dbReference type="NCBI Taxonomy" id="673940"/>
    <lineage>
        <taxon>Eukaryota</taxon>
        <taxon>Fungi</taxon>
        <taxon>Dikarya</taxon>
        <taxon>Ascomycota</taxon>
        <taxon>Pezizomycotina</taxon>
        <taxon>Dothideomycetes</taxon>
        <taxon>Pleosporomycetidae</taxon>
        <taxon>Pleosporales</taxon>
        <taxon>Lindgomycetaceae</taxon>
        <taxon>Lindgomyces</taxon>
    </lineage>
</organism>
<name>A0ACB6QN66_9PLEO</name>